<evidence type="ECO:0000313" key="1">
    <source>
        <dbReference type="Proteomes" id="UP000050741"/>
    </source>
</evidence>
<proteinExistence type="predicted"/>
<dbReference type="Proteomes" id="UP000050741">
    <property type="component" value="Unassembled WGS sequence"/>
</dbReference>
<dbReference type="WBParaSite" id="GPLIN_000384700">
    <property type="protein sequence ID" value="GPLIN_000384700"/>
    <property type="gene ID" value="GPLIN_000384700"/>
</dbReference>
<name>A0A183BTB1_GLOPA</name>
<keyword evidence="1" id="KW-1185">Reference proteome</keyword>
<reference evidence="2" key="3">
    <citation type="submission" date="2016-06" db="UniProtKB">
        <authorList>
            <consortium name="WormBaseParasite"/>
        </authorList>
    </citation>
    <scope>IDENTIFICATION</scope>
</reference>
<reference evidence="1" key="2">
    <citation type="submission" date="2014-05" db="EMBL/GenBank/DDBJ databases">
        <title>The genome and life-stage specific transcriptomes of Globodera pallida elucidate key aspects of plant parasitism by a cyst nematode.</title>
        <authorList>
            <person name="Cotton J.A."/>
            <person name="Lilley C.J."/>
            <person name="Jones L.M."/>
            <person name="Kikuchi T."/>
            <person name="Reid A.J."/>
            <person name="Thorpe P."/>
            <person name="Tsai I.J."/>
            <person name="Beasley H."/>
            <person name="Blok V."/>
            <person name="Cock P.J.A."/>
            <person name="Van den Akker S.E."/>
            <person name="Holroyd N."/>
            <person name="Hunt M."/>
            <person name="Mantelin S."/>
            <person name="Naghra H."/>
            <person name="Pain A."/>
            <person name="Palomares-Rius J.E."/>
            <person name="Zarowiecki M."/>
            <person name="Berriman M."/>
            <person name="Jones J.T."/>
            <person name="Urwin P.E."/>
        </authorList>
    </citation>
    <scope>NUCLEOTIDE SEQUENCE [LARGE SCALE GENOMIC DNA]</scope>
    <source>
        <strain evidence="1">Lindley</strain>
    </source>
</reference>
<protein>
    <submittedName>
        <fullName evidence="2">Orcokinin peptides type A</fullName>
    </submittedName>
</protein>
<evidence type="ECO:0000313" key="2">
    <source>
        <dbReference type="WBParaSite" id="GPLIN_000384700"/>
    </source>
</evidence>
<accession>A0A183BTB1</accession>
<dbReference type="AlphaFoldDB" id="A0A183BTB1"/>
<sequence length="182" mass="20302">MAEAKNICRTKTPFSDFKLMVLLGIVLCSLFTPSTSIKESSRSSSLGRTGAIKVLALRPRRALDILESDDFGGFRKRALDVMDGDGFGSFEKRALDTLEGDDFMGLKRKRLNELEGDGFMGLDKRALDILDGDDFTGFSKRSEVNGGLRRELALLGKVQRQRQMRARRALDALEGNSFGFRR</sequence>
<reference evidence="1" key="1">
    <citation type="submission" date="2013-12" db="EMBL/GenBank/DDBJ databases">
        <authorList>
            <person name="Aslett M."/>
        </authorList>
    </citation>
    <scope>NUCLEOTIDE SEQUENCE [LARGE SCALE GENOMIC DNA]</scope>
    <source>
        <strain evidence="1">Lindley</strain>
    </source>
</reference>
<organism evidence="1 2">
    <name type="scientific">Globodera pallida</name>
    <name type="common">Potato cyst nematode worm</name>
    <name type="synonym">Heterodera pallida</name>
    <dbReference type="NCBI Taxonomy" id="36090"/>
    <lineage>
        <taxon>Eukaryota</taxon>
        <taxon>Metazoa</taxon>
        <taxon>Ecdysozoa</taxon>
        <taxon>Nematoda</taxon>
        <taxon>Chromadorea</taxon>
        <taxon>Rhabditida</taxon>
        <taxon>Tylenchina</taxon>
        <taxon>Tylenchomorpha</taxon>
        <taxon>Tylenchoidea</taxon>
        <taxon>Heteroderidae</taxon>
        <taxon>Heteroderinae</taxon>
        <taxon>Globodera</taxon>
    </lineage>
</organism>